<sequence>MNEENIVLCGAAVEQALIYSTLSSIFSFTFINRSNRRNRNLYNKHWCLDLLIISLSLVQTAIPKANLNFRKERFIL</sequence>
<dbReference type="RefSeq" id="WP_098556572.1">
    <property type="nucleotide sequence ID" value="NZ_NUXH01000087.1"/>
</dbReference>
<evidence type="ECO:0000313" key="2">
    <source>
        <dbReference type="EMBL" id="PFL59494.1"/>
    </source>
</evidence>
<organism evidence="2 3">
    <name type="scientific">Bacillus anthracis</name>
    <name type="common">anthrax bacterium</name>
    <dbReference type="NCBI Taxonomy" id="1392"/>
    <lineage>
        <taxon>Bacteria</taxon>
        <taxon>Bacillati</taxon>
        <taxon>Bacillota</taxon>
        <taxon>Bacilli</taxon>
        <taxon>Bacillales</taxon>
        <taxon>Bacillaceae</taxon>
        <taxon>Bacillus</taxon>
        <taxon>Bacillus cereus group</taxon>
    </lineage>
</organism>
<comment type="caution">
    <text evidence="2">The sequence shown here is derived from an EMBL/GenBank/DDBJ whole genome shotgun (WGS) entry which is preliminary data.</text>
</comment>
<dbReference type="Proteomes" id="UP000222851">
    <property type="component" value="Unassembled WGS sequence"/>
</dbReference>
<keyword evidence="1" id="KW-0472">Membrane</keyword>
<keyword evidence="1" id="KW-1133">Transmembrane helix</keyword>
<dbReference type="AlphaFoldDB" id="A0A2B0X3G9"/>
<feature type="transmembrane region" description="Helical" evidence="1">
    <location>
        <begin position="16"/>
        <end position="34"/>
    </location>
</feature>
<gene>
    <name evidence="2" type="ORF">COJ30_21605</name>
</gene>
<accession>A0A2B0X3G9</accession>
<evidence type="ECO:0000256" key="1">
    <source>
        <dbReference type="SAM" id="Phobius"/>
    </source>
</evidence>
<evidence type="ECO:0000313" key="3">
    <source>
        <dbReference type="Proteomes" id="UP000222851"/>
    </source>
</evidence>
<proteinExistence type="predicted"/>
<protein>
    <submittedName>
        <fullName evidence="2">Uncharacterized protein</fullName>
    </submittedName>
</protein>
<name>A0A2B0X3G9_BACAN</name>
<reference evidence="2 3" key="1">
    <citation type="submission" date="2017-09" db="EMBL/GenBank/DDBJ databases">
        <title>Large-scale bioinformatics analysis of Bacillus genomes uncovers conserved roles of natural products in bacterial physiology.</title>
        <authorList>
            <consortium name="Agbiome Team Llc"/>
            <person name="Bleich R.M."/>
            <person name="Grubbs K.J."/>
            <person name="Santa Maria K.C."/>
            <person name="Allen S.E."/>
            <person name="Farag S."/>
            <person name="Shank E.A."/>
            <person name="Bowers A."/>
        </authorList>
    </citation>
    <scope>NUCLEOTIDE SEQUENCE [LARGE SCALE GENOMIC DNA]</scope>
    <source>
        <strain evidence="2 3">AFS081271</strain>
    </source>
</reference>
<dbReference type="EMBL" id="NUXH01000087">
    <property type="protein sequence ID" value="PFL59494.1"/>
    <property type="molecule type" value="Genomic_DNA"/>
</dbReference>
<keyword evidence="1" id="KW-0812">Transmembrane</keyword>